<dbReference type="InterPro" id="IPR036942">
    <property type="entry name" value="Beta-barrel_TonB_sf"/>
</dbReference>
<evidence type="ECO:0000256" key="6">
    <source>
        <dbReference type="ARBA" id="ARBA00023136"/>
    </source>
</evidence>
<keyword evidence="2 8" id="KW-0813">Transport</keyword>
<comment type="similarity">
    <text evidence="8">Belongs to the TonB-dependent receptor family.</text>
</comment>
<dbReference type="SUPFAM" id="SSF56935">
    <property type="entry name" value="Porins"/>
    <property type="match status" value="1"/>
</dbReference>
<sequence>MYDPVYGETPVTDSTTYSDASSNLRATLFSRSLYAKDSIHLTDQWIAVLGARYQSYYQNNSNGFQKPKNTLNDKDDQFLPQAGLVYKLTPSLSLYGNYSRSFTPSTAIDDNGDVATPETGTTYEVGGKWQITPAFDATLALYRIDESNMSIFINGVTRSIPKARSTGVELELNGEVARNWDLTANYSYDKTEIVEDNLNPDNVGNRLVNAPTNMGGLYLSHRMTLPVVPGEVRIGGGARYVGRRAGDPENSFTMPAYTVADAFVAWDSKLLGKHTQLKLNVKTCSTANTMPPAPVTYA</sequence>
<keyword evidence="3 8" id="KW-1134">Transmembrane beta strand</keyword>
<evidence type="ECO:0000259" key="9">
    <source>
        <dbReference type="Pfam" id="PF00593"/>
    </source>
</evidence>
<keyword evidence="4 8" id="KW-0812">Transmembrane</keyword>
<feature type="domain" description="TonB-dependent receptor-like beta-barrel" evidence="9">
    <location>
        <begin position="13"/>
        <end position="281"/>
    </location>
</feature>
<accession>A0A379ZK90</accession>
<organism evidence="10 11">
    <name type="scientific">Serratia marcescens</name>
    <dbReference type="NCBI Taxonomy" id="615"/>
    <lineage>
        <taxon>Bacteria</taxon>
        <taxon>Pseudomonadati</taxon>
        <taxon>Pseudomonadota</taxon>
        <taxon>Gammaproteobacteria</taxon>
        <taxon>Enterobacterales</taxon>
        <taxon>Yersiniaceae</taxon>
        <taxon>Serratia</taxon>
    </lineage>
</organism>
<dbReference type="PROSITE" id="PS52016">
    <property type="entry name" value="TONB_DEPENDENT_REC_3"/>
    <property type="match status" value="1"/>
</dbReference>
<name>A0A379ZK90_SERMA</name>
<keyword evidence="7 8" id="KW-0998">Cell outer membrane</keyword>
<evidence type="ECO:0000256" key="3">
    <source>
        <dbReference type="ARBA" id="ARBA00022452"/>
    </source>
</evidence>
<evidence type="ECO:0000256" key="1">
    <source>
        <dbReference type="ARBA" id="ARBA00004571"/>
    </source>
</evidence>
<evidence type="ECO:0000256" key="2">
    <source>
        <dbReference type="ARBA" id="ARBA00022448"/>
    </source>
</evidence>
<keyword evidence="5" id="KW-0798">TonB box</keyword>
<dbReference type="InterPro" id="IPR039426">
    <property type="entry name" value="TonB-dep_rcpt-like"/>
</dbReference>
<protein>
    <submittedName>
        <fullName evidence="10">Virulence-associated outer membrane protein Vir-90</fullName>
    </submittedName>
</protein>
<reference evidence="10 11" key="1">
    <citation type="submission" date="2018-06" db="EMBL/GenBank/DDBJ databases">
        <authorList>
            <consortium name="Pathogen Informatics"/>
            <person name="Doyle S."/>
        </authorList>
    </citation>
    <scope>NUCLEOTIDE SEQUENCE [LARGE SCALE GENOMIC DNA]</scope>
    <source>
        <strain evidence="10 11">NCTC10211</strain>
    </source>
</reference>
<dbReference type="PANTHER" id="PTHR32552:SF85">
    <property type="entry name" value="BLL7968 PROTEIN"/>
    <property type="match status" value="1"/>
</dbReference>
<proteinExistence type="inferred from homology"/>
<dbReference type="AlphaFoldDB" id="A0A379ZK90"/>
<dbReference type="Pfam" id="PF00593">
    <property type="entry name" value="TonB_dep_Rec_b-barrel"/>
    <property type="match status" value="1"/>
</dbReference>
<gene>
    <name evidence="10" type="primary">bfrD</name>
    <name evidence="10" type="ORF">NCTC10211_03843</name>
</gene>
<dbReference type="Gene3D" id="2.40.170.20">
    <property type="entry name" value="TonB-dependent receptor, beta-barrel domain"/>
    <property type="match status" value="1"/>
</dbReference>
<dbReference type="GO" id="GO:0015344">
    <property type="term" value="F:siderophore uptake transmembrane transporter activity"/>
    <property type="evidence" value="ECO:0007669"/>
    <property type="project" value="TreeGrafter"/>
</dbReference>
<dbReference type="InterPro" id="IPR000531">
    <property type="entry name" value="Beta-barrel_TonB"/>
</dbReference>
<evidence type="ECO:0000313" key="11">
    <source>
        <dbReference type="Proteomes" id="UP000254765"/>
    </source>
</evidence>
<dbReference type="EMBL" id="UGYK01000002">
    <property type="protein sequence ID" value="SUI62897.1"/>
    <property type="molecule type" value="Genomic_DNA"/>
</dbReference>
<dbReference type="PANTHER" id="PTHR32552">
    <property type="entry name" value="FERRICHROME IRON RECEPTOR-RELATED"/>
    <property type="match status" value="1"/>
</dbReference>
<evidence type="ECO:0000313" key="10">
    <source>
        <dbReference type="EMBL" id="SUI62897.1"/>
    </source>
</evidence>
<comment type="subcellular location">
    <subcellularLocation>
        <location evidence="1 8">Cell outer membrane</location>
        <topology evidence="1 8">Multi-pass membrane protein</topology>
    </subcellularLocation>
</comment>
<evidence type="ECO:0000256" key="8">
    <source>
        <dbReference type="PROSITE-ProRule" id="PRU01360"/>
    </source>
</evidence>
<evidence type="ECO:0000256" key="4">
    <source>
        <dbReference type="ARBA" id="ARBA00022692"/>
    </source>
</evidence>
<evidence type="ECO:0000256" key="5">
    <source>
        <dbReference type="ARBA" id="ARBA00023077"/>
    </source>
</evidence>
<dbReference type="GO" id="GO:0009279">
    <property type="term" value="C:cell outer membrane"/>
    <property type="evidence" value="ECO:0007669"/>
    <property type="project" value="UniProtKB-SubCell"/>
</dbReference>
<evidence type="ECO:0000256" key="7">
    <source>
        <dbReference type="ARBA" id="ARBA00023237"/>
    </source>
</evidence>
<keyword evidence="6 8" id="KW-0472">Membrane</keyword>
<dbReference type="Proteomes" id="UP000254765">
    <property type="component" value="Unassembled WGS sequence"/>
</dbReference>